<protein>
    <submittedName>
        <fullName evidence="3">Uncharacterized protein</fullName>
    </submittedName>
</protein>
<organism evidence="3 4">
    <name type="scientific">Oncorhynchus mykiss</name>
    <name type="common">Rainbow trout</name>
    <name type="synonym">Salmo gairdneri</name>
    <dbReference type="NCBI Taxonomy" id="8022"/>
    <lineage>
        <taxon>Eukaryota</taxon>
        <taxon>Metazoa</taxon>
        <taxon>Chordata</taxon>
        <taxon>Craniata</taxon>
        <taxon>Vertebrata</taxon>
        <taxon>Euteleostomi</taxon>
        <taxon>Actinopterygii</taxon>
        <taxon>Neopterygii</taxon>
        <taxon>Teleostei</taxon>
        <taxon>Protacanthopterygii</taxon>
        <taxon>Salmoniformes</taxon>
        <taxon>Salmonidae</taxon>
        <taxon>Salmoninae</taxon>
        <taxon>Oncorhynchus</taxon>
    </lineage>
</organism>
<keyword evidence="2" id="KW-0732">Signal</keyword>
<dbReference type="PROSITE" id="PS50012">
    <property type="entry name" value="RCC1_3"/>
    <property type="match status" value="1"/>
</dbReference>
<dbReference type="SUPFAM" id="SSF50985">
    <property type="entry name" value="RCC1/BLIP-II"/>
    <property type="match status" value="1"/>
</dbReference>
<feature type="chain" id="PRO_5001592669" evidence="2">
    <location>
        <begin position="20"/>
        <end position="151"/>
    </location>
</feature>
<evidence type="ECO:0000313" key="3">
    <source>
        <dbReference type="EMBL" id="CDQ93694.1"/>
    </source>
</evidence>
<evidence type="ECO:0000313" key="4">
    <source>
        <dbReference type="Proteomes" id="UP000193380"/>
    </source>
</evidence>
<dbReference type="InterPro" id="IPR000408">
    <property type="entry name" value="Reg_chr_condens"/>
</dbReference>
<evidence type="ECO:0000256" key="2">
    <source>
        <dbReference type="SAM" id="SignalP"/>
    </source>
</evidence>
<name>A0A060YW20_ONCMY</name>
<proteinExistence type="predicted"/>
<sequence length="151" mass="16453">MYRSGIRVVISCLLSLTDQCPLPSSPHLSSPGGRLLSWGWNEHGMCGDGSETDVSEPQPIPALRPLVIGCGAGHSMALCAVRTGEEESTEDMEIEQATLYLFELTYQDCTWVRSLTAGAADLKLNVYCFISMAEDTRLTVGRESNMIGYES</sequence>
<reference evidence="3" key="1">
    <citation type="journal article" date="2014" name="Nat. Commun.">
        <title>The rainbow trout genome provides novel insights into evolution after whole-genome duplication in vertebrates.</title>
        <authorList>
            <person name="Berthelot C."/>
            <person name="Brunet F."/>
            <person name="Chalopin D."/>
            <person name="Juanchich A."/>
            <person name="Bernard M."/>
            <person name="Noel B."/>
            <person name="Bento P."/>
            <person name="Da Silva C."/>
            <person name="Labadie K."/>
            <person name="Alberti A."/>
            <person name="Aury J.M."/>
            <person name="Louis A."/>
            <person name="Dehais P."/>
            <person name="Bardou P."/>
            <person name="Montfort J."/>
            <person name="Klopp C."/>
            <person name="Cabau C."/>
            <person name="Gaspin C."/>
            <person name="Thorgaard G.H."/>
            <person name="Boussaha M."/>
            <person name="Quillet E."/>
            <person name="Guyomard R."/>
            <person name="Galiana D."/>
            <person name="Bobe J."/>
            <person name="Volff J.N."/>
            <person name="Genet C."/>
            <person name="Wincker P."/>
            <person name="Jaillon O."/>
            <person name="Roest Crollius H."/>
            <person name="Guiguen Y."/>
        </authorList>
    </citation>
    <scope>NUCLEOTIDE SEQUENCE [LARGE SCALE GENOMIC DNA]</scope>
</reference>
<dbReference type="AlphaFoldDB" id="A0A060YW20"/>
<dbReference type="EMBL" id="FR915784">
    <property type="protein sequence ID" value="CDQ93694.1"/>
    <property type="molecule type" value="Genomic_DNA"/>
</dbReference>
<accession>A0A060YW20</accession>
<dbReference type="STRING" id="8022.A0A060YW20"/>
<dbReference type="InterPro" id="IPR009091">
    <property type="entry name" value="RCC1/BLIP-II"/>
</dbReference>
<dbReference type="Gene3D" id="2.130.10.30">
    <property type="entry name" value="Regulator of chromosome condensation 1/beta-lactamase-inhibitor protein II"/>
    <property type="match status" value="1"/>
</dbReference>
<dbReference type="PaxDb" id="8022-A0A060YW20"/>
<reference evidence="3" key="2">
    <citation type="submission" date="2014-03" db="EMBL/GenBank/DDBJ databases">
        <authorList>
            <person name="Genoscope - CEA"/>
        </authorList>
    </citation>
    <scope>NUCLEOTIDE SEQUENCE</scope>
</reference>
<gene>
    <name evidence="3" type="ORF">GSONMT00048998001</name>
</gene>
<feature type="signal peptide" evidence="2">
    <location>
        <begin position="1"/>
        <end position="19"/>
    </location>
</feature>
<dbReference type="Pfam" id="PF00415">
    <property type="entry name" value="RCC1"/>
    <property type="match status" value="1"/>
</dbReference>
<dbReference type="Proteomes" id="UP000193380">
    <property type="component" value="Unassembled WGS sequence"/>
</dbReference>
<evidence type="ECO:0000256" key="1">
    <source>
        <dbReference type="PROSITE-ProRule" id="PRU00235"/>
    </source>
</evidence>
<feature type="repeat" description="RCC1" evidence="1">
    <location>
        <begin position="33"/>
        <end position="81"/>
    </location>
</feature>